<feature type="region of interest" description="Disordered" evidence="1">
    <location>
        <begin position="172"/>
        <end position="250"/>
    </location>
</feature>
<keyword evidence="4" id="KW-1185">Reference proteome</keyword>
<organism evidence="3 4">
    <name type="scientific">Anser brachyrhynchus</name>
    <name type="common">Pink-footed goose</name>
    <dbReference type="NCBI Taxonomy" id="132585"/>
    <lineage>
        <taxon>Eukaryota</taxon>
        <taxon>Metazoa</taxon>
        <taxon>Chordata</taxon>
        <taxon>Craniata</taxon>
        <taxon>Vertebrata</taxon>
        <taxon>Euteleostomi</taxon>
        <taxon>Archelosauria</taxon>
        <taxon>Archosauria</taxon>
        <taxon>Dinosauria</taxon>
        <taxon>Saurischia</taxon>
        <taxon>Theropoda</taxon>
        <taxon>Coelurosauria</taxon>
        <taxon>Aves</taxon>
        <taxon>Neognathae</taxon>
        <taxon>Galloanserae</taxon>
        <taxon>Anseriformes</taxon>
        <taxon>Anatidae</taxon>
        <taxon>Anserinae</taxon>
        <taxon>Anser</taxon>
    </lineage>
</organism>
<dbReference type="Gene3D" id="3.10.20.90">
    <property type="entry name" value="Phosphatidylinositol 3-kinase Catalytic Subunit, Chain A, domain 1"/>
    <property type="match status" value="1"/>
</dbReference>
<dbReference type="Proteomes" id="UP000694426">
    <property type="component" value="Unplaced"/>
</dbReference>
<protein>
    <submittedName>
        <fullName evidence="3">UBX domain protein 10</fullName>
    </submittedName>
</protein>
<dbReference type="SUPFAM" id="SSF54236">
    <property type="entry name" value="Ubiquitin-like"/>
    <property type="match status" value="1"/>
</dbReference>
<dbReference type="InterPro" id="IPR001012">
    <property type="entry name" value="UBX_dom"/>
</dbReference>
<evidence type="ECO:0000313" key="3">
    <source>
        <dbReference type="Ensembl" id="ENSABRP00000024848.1"/>
    </source>
</evidence>
<dbReference type="PROSITE" id="PS50033">
    <property type="entry name" value="UBX"/>
    <property type="match status" value="1"/>
</dbReference>
<dbReference type="Ensembl" id="ENSABRT00000034835.1">
    <property type="protein sequence ID" value="ENSABRP00000024848.1"/>
    <property type="gene ID" value="ENSABRG00000020851.1"/>
</dbReference>
<dbReference type="GeneTree" id="ENSGT00390000012939"/>
<dbReference type="SMART" id="SM00166">
    <property type="entry name" value="UBX"/>
    <property type="match status" value="1"/>
</dbReference>
<feature type="compositionally biased region" description="Basic and acidic residues" evidence="1">
    <location>
        <begin position="224"/>
        <end position="236"/>
    </location>
</feature>
<feature type="domain" description="UBX" evidence="2">
    <location>
        <begin position="249"/>
        <end position="326"/>
    </location>
</feature>
<evidence type="ECO:0000256" key="1">
    <source>
        <dbReference type="SAM" id="MobiDB-lite"/>
    </source>
</evidence>
<dbReference type="GO" id="GO:0005929">
    <property type="term" value="C:cilium"/>
    <property type="evidence" value="ECO:0007669"/>
    <property type="project" value="Ensembl"/>
</dbReference>
<evidence type="ECO:0000313" key="4">
    <source>
        <dbReference type="Proteomes" id="UP000694426"/>
    </source>
</evidence>
<dbReference type="CDD" id="cd17076">
    <property type="entry name" value="UBX_UBXN10"/>
    <property type="match status" value="1"/>
</dbReference>
<gene>
    <name evidence="3" type="primary">UBXN10</name>
</gene>
<feature type="compositionally biased region" description="Low complexity" evidence="1">
    <location>
        <begin position="237"/>
        <end position="250"/>
    </location>
</feature>
<accession>A0A8B9CTB6</accession>
<reference evidence="3" key="2">
    <citation type="submission" date="2025-09" db="UniProtKB">
        <authorList>
            <consortium name="Ensembl"/>
        </authorList>
    </citation>
    <scope>IDENTIFICATION</scope>
</reference>
<dbReference type="AlphaFoldDB" id="A0A8B9CTB6"/>
<evidence type="ECO:0000259" key="2">
    <source>
        <dbReference type="PROSITE" id="PS50033"/>
    </source>
</evidence>
<dbReference type="GO" id="GO:0030992">
    <property type="term" value="C:intraciliary transport particle B"/>
    <property type="evidence" value="ECO:0007669"/>
    <property type="project" value="Ensembl"/>
</dbReference>
<proteinExistence type="predicted"/>
<sequence length="336" mass="35685">MAPGGPRPAALCPAQPLLSVVAGRGRERGRKWGGRLGNAAGLGGGRQVSWEAMATAALLNSAPGHCYVPLSTAAPFFQTNAAAMHVTRPKSAKGRTRSAFGYSGSVNAYPCRVPSSPAAPHEFGSSPRASSTKPAFPPGHVSPEEIPELLQQVPLRSSSSLNKYRVLPSIGRKGAAAEPSDQHEVSWGQEGAEETPAPSGERGSASGPSETHVPGGESSCAQRPPEKLGGKTRRESPSLSTLSLEEPLQEEPQLLLAVRSPSGQRFEHRFKPTDSLRTVLSVAEQKTAAKYEHCSVETVEVPRRSFPDLTRSLQECGIPPRSVLCIRRAEQREADP</sequence>
<dbReference type="Pfam" id="PF00789">
    <property type="entry name" value="UBX"/>
    <property type="match status" value="1"/>
</dbReference>
<name>A0A8B9CTB6_9AVES</name>
<dbReference type="InterPro" id="IPR029071">
    <property type="entry name" value="Ubiquitin-like_domsf"/>
</dbReference>
<reference evidence="3" key="1">
    <citation type="submission" date="2025-08" db="UniProtKB">
        <authorList>
            <consortium name="Ensembl"/>
        </authorList>
    </citation>
    <scope>IDENTIFICATION</scope>
</reference>
<dbReference type="GO" id="GO:0060271">
    <property type="term" value="P:cilium assembly"/>
    <property type="evidence" value="ECO:0007669"/>
    <property type="project" value="Ensembl"/>
</dbReference>
<feature type="region of interest" description="Disordered" evidence="1">
    <location>
        <begin position="117"/>
        <end position="143"/>
    </location>
</feature>